<keyword evidence="6 8" id="KW-0472">Membrane</keyword>
<organism evidence="11 12">
    <name type="scientific">Rubus argutus</name>
    <name type="common">Southern blackberry</name>
    <dbReference type="NCBI Taxonomy" id="59490"/>
    <lineage>
        <taxon>Eukaryota</taxon>
        <taxon>Viridiplantae</taxon>
        <taxon>Streptophyta</taxon>
        <taxon>Embryophyta</taxon>
        <taxon>Tracheophyta</taxon>
        <taxon>Spermatophyta</taxon>
        <taxon>Magnoliopsida</taxon>
        <taxon>eudicotyledons</taxon>
        <taxon>Gunneridae</taxon>
        <taxon>Pentapetalae</taxon>
        <taxon>rosids</taxon>
        <taxon>fabids</taxon>
        <taxon>Rosales</taxon>
        <taxon>Rosaceae</taxon>
        <taxon>Rosoideae</taxon>
        <taxon>Rosoideae incertae sedis</taxon>
        <taxon>Rubus</taxon>
    </lineage>
</organism>
<feature type="region of interest" description="Disordered" evidence="9">
    <location>
        <begin position="96"/>
        <end position="122"/>
    </location>
</feature>
<evidence type="ECO:0000256" key="2">
    <source>
        <dbReference type="ARBA" id="ARBA00006574"/>
    </source>
</evidence>
<feature type="transmembrane region" description="Helical" evidence="10">
    <location>
        <begin position="61"/>
        <end position="80"/>
    </location>
</feature>
<evidence type="ECO:0000256" key="4">
    <source>
        <dbReference type="ARBA" id="ARBA00022821"/>
    </source>
</evidence>
<dbReference type="Pfam" id="PF03094">
    <property type="entry name" value="Mlo"/>
    <property type="match status" value="1"/>
</dbReference>
<dbReference type="EMBL" id="JBEDUW010000005">
    <property type="protein sequence ID" value="KAK9928445.1"/>
    <property type="molecule type" value="Genomic_DNA"/>
</dbReference>
<keyword evidence="12" id="KW-1185">Reference proteome</keyword>
<feature type="transmembrane region" description="Helical" evidence="10">
    <location>
        <begin position="301"/>
        <end position="322"/>
    </location>
</feature>
<feature type="compositionally biased region" description="Polar residues" evidence="9">
    <location>
        <begin position="488"/>
        <end position="504"/>
    </location>
</feature>
<evidence type="ECO:0000256" key="7">
    <source>
        <dbReference type="ARBA" id="ARBA00023265"/>
    </source>
</evidence>
<keyword evidence="4 8" id="KW-0611">Plant defense</keyword>
<feature type="transmembrane region" description="Helical" evidence="10">
    <location>
        <begin position="17"/>
        <end position="40"/>
    </location>
</feature>
<dbReference type="Proteomes" id="UP001457282">
    <property type="component" value="Unassembled WGS sequence"/>
</dbReference>
<evidence type="ECO:0000256" key="5">
    <source>
        <dbReference type="ARBA" id="ARBA00022989"/>
    </source>
</evidence>
<comment type="function">
    <text evidence="8">May be involved in modulation of pathogen defense and leaf cell death.</text>
</comment>
<evidence type="ECO:0000256" key="9">
    <source>
        <dbReference type="SAM" id="MobiDB-lite"/>
    </source>
</evidence>
<dbReference type="InterPro" id="IPR004326">
    <property type="entry name" value="Mlo"/>
</dbReference>
<evidence type="ECO:0000313" key="11">
    <source>
        <dbReference type="EMBL" id="KAK9928445.1"/>
    </source>
</evidence>
<feature type="transmembrane region" description="Helical" evidence="10">
    <location>
        <begin position="383"/>
        <end position="402"/>
    </location>
</feature>
<accession>A0AAW1WUD6</accession>
<evidence type="ECO:0000256" key="6">
    <source>
        <dbReference type="ARBA" id="ARBA00023136"/>
    </source>
</evidence>
<comment type="caution">
    <text evidence="11">The sequence shown here is derived from an EMBL/GenBank/DDBJ whole genome shotgun (WGS) entry which is preliminary data.</text>
</comment>
<feature type="transmembrane region" description="Helical" evidence="10">
    <location>
        <begin position="422"/>
        <end position="447"/>
    </location>
</feature>
<feature type="transmembrane region" description="Helical" evidence="10">
    <location>
        <begin position="177"/>
        <end position="199"/>
    </location>
</feature>
<evidence type="ECO:0000256" key="3">
    <source>
        <dbReference type="ARBA" id="ARBA00022692"/>
    </source>
</evidence>
<name>A0AAW1WUD6_RUBAR</name>
<protein>
    <recommendedName>
        <fullName evidence="8">MLO-like protein</fullName>
    </recommendedName>
</protein>
<feature type="region of interest" description="Disordered" evidence="9">
    <location>
        <begin position="481"/>
        <end position="581"/>
    </location>
</feature>
<evidence type="ECO:0000256" key="10">
    <source>
        <dbReference type="SAM" id="Phobius"/>
    </source>
</evidence>
<dbReference type="GO" id="GO:0006952">
    <property type="term" value="P:defense response"/>
    <property type="evidence" value="ECO:0007669"/>
    <property type="project" value="UniProtKB-KW"/>
</dbReference>
<dbReference type="GO" id="GO:0005516">
    <property type="term" value="F:calmodulin binding"/>
    <property type="evidence" value="ECO:0007669"/>
    <property type="project" value="UniProtKB-KW"/>
</dbReference>
<feature type="compositionally biased region" description="Basic and acidic residues" evidence="9">
    <location>
        <begin position="547"/>
        <end position="575"/>
    </location>
</feature>
<keyword evidence="7 8" id="KW-0568">Pathogenesis-related protein</keyword>
<keyword evidence="5 8" id="KW-1133">Transmembrane helix</keyword>
<gene>
    <name evidence="8" type="primary">MLO</name>
    <name evidence="11" type="ORF">M0R45_025581</name>
</gene>
<feature type="compositionally biased region" description="Polar residues" evidence="9">
    <location>
        <begin position="519"/>
        <end position="538"/>
    </location>
</feature>
<dbReference type="PANTHER" id="PTHR31942:SF82">
    <property type="entry name" value="MLO PROTEIN HOMOLOG 1"/>
    <property type="match status" value="1"/>
</dbReference>
<reference evidence="11 12" key="1">
    <citation type="journal article" date="2023" name="G3 (Bethesda)">
        <title>A chromosome-length genome assembly and annotation of blackberry (Rubus argutus, cv. 'Hillquist').</title>
        <authorList>
            <person name="Bruna T."/>
            <person name="Aryal R."/>
            <person name="Dudchenko O."/>
            <person name="Sargent D.J."/>
            <person name="Mead D."/>
            <person name="Buti M."/>
            <person name="Cavallini A."/>
            <person name="Hytonen T."/>
            <person name="Andres J."/>
            <person name="Pham M."/>
            <person name="Weisz D."/>
            <person name="Mascagni F."/>
            <person name="Usai G."/>
            <person name="Natali L."/>
            <person name="Bassil N."/>
            <person name="Fernandez G.E."/>
            <person name="Lomsadze A."/>
            <person name="Armour M."/>
            <person name="Olukolu B."/>
            <person name="Poorten T."/>
            <person name="Britton C."/>
            <person name="Davik J."/>
            <person name="Ashrafi H."/>
            <person name="Aiden E.L."/>
            <person name="Borodovsky M."/>
            <person name="Worthington M."/>
        </authorList>
    </citation>
    <scope>NUCLEOTIDE SEQUENCE [LARGE SCALE GENOMIC DNA]</scope>
    <source>
        <strain evidence="11">PI 553951</strain>
    </source>
</reference>
<evidence type="ECO:0000256" key="1">
    <source>
        <dbReference type="ARBA" id="ARBA00004141"/>
    </source>
</evidence>
<dbReference type="PANTHER" id="PTHR31942">
    <property type="entry name" value="MLO-LIKE PROTEIN 1"/>
    <property type="match status" value="1"/>
</dbReference>
<proteinExistence type="inferred from homology"/>
<comment type="subcellular location">
    <subcellularLocation>
        <location evidence="1 8">Membrane</location>
        <topology evidence="1 8">Multi-pass membrane protein</topology>
    </subcellularLocation>
</comment>
<dbReference type="AlphaFoldDB" id="A0AAW1WUD6"/>
<feature type="transmembrane region" description="Helical" evidence="10">
    <location>
        <begin position="328"/>
        <end position="349"/>
    </location>
</feature>
<comment type="similarity">
    <text evidence="2 8">Belongs to the MLO family.</text>
</comment>
<evidence type="ECO:0000256" key="8">
    <source>
        <dbReference type="RuleBase" id="RU280816"/>
    </source>
</evidence>
<comment type="domain">
    <text evidence="8">The C-terminus contains a calmodulin-binding domain, which binds calmodulin in a calcium-dependent fashion.</text>
</comment>
<sequence length="581" mass="65623">MAPAAPGERTLKETPTWTVAFVCAVFIIISLIIEHAIHALGKWFQKHHKKAMLEALEKIKAELMLLGFISLLLTVGTRYLPKICIPESIGDTMLPCDSKQASTGNSSKGGDDDKGKGGVEDGNRRKLLSLAENMIWRRVLEAPSGNSSAPAPAPSGDSTSCPYGKVHLITVSGMHQLHIFIFVLAVCHVLYSVLTMVLAQAKMKKWNAWESETTSMEYKFTNDPARLRFTNQTSFGRRHSGFSTTSGIRWIVAFFRQFFGSVTRVDYLTMRHGFINAHFAPNSKFDFHKYIKRSMEDDFKVVVGISVPLWIFAIVFLLLNVYKWYTLTWLSLAPLIILLVVGTKLELIIMEMAQEMHDSTTVVIGAPVVEPSNKYFWFNRPEWILLLIHFTLFQNAFQMAYFLWTSMEFGFTSCFHENLPLIITRVCLGVALQILCSYITFPLYALITQMGSHMKKAIFEEQTAKALKNWQKAAKNRMKLRTKGGDASVNSGFMSGENTPSRGSSPLHLLHNQKHRSNQSDLESVLNSPRSVSYQSDTDLSEMEGGSAHDHGSVNALRREDHHQPERREGMHRMDFSFVKP</sequence>
<keyword evidence="3 8" id="KW-0812">Transmembrane</keyword>
<evidence type="ECO:0000313" key="12">
    <source>
        <dbReference type="Proteomes" id="UP001457282"/>
    </source>
</evidence>
<feature type="compositionally biased region" description="Basic and acidic residues" evidence="9">
    <location>
        <begin position="109"/>
        <end position="122"/>
    </location>
</feature>
<dbReference type="GO" id="GO:0016020">
    <property type="term" value="C:membrane"/>
    <property type="evidence" value="ECO:0007669"/>
    <property type="project" value="UniProtKB-SubCell"/>
</dbReference>
<keyword evidence="8" id="KW-0112">Calmodulin-binding</keyword>